<proteinExistence type="predicted"/>
<dbReference type="Pfam" id="PF00899">
    <property type="entry name" value="ThiF"/>
    <property type="match status" value="1"/>
</dbReference>
<keyword evidence="2" id="KW-0548">Nucleotidyltransferase</keyword>
<dbReference type="GO" id="GO:0008641">
    <property type="term" value="F:ubiquitin-like modifier activating enzyme activity"/>
    <property type="evidence" value="ECO:0007669"/>
    <property type="project" value="InterPro"/>
</dbReference>
<organism evidence="2 3">
    <name type="scientific">Thomasclavelia spiroformis</name>
    <dbReference type="NCBI Taxonomy" id="29348"/>
    <lineage>
        <taxon>Bacteria</taxon>
        <taxon>Bacillati</taxon>
        <taxon>Bacillota</taxon>
        <taxon>Erysipelotrichia</taxon>
        <taxon>Erysipelotrichales</taxon>
        <taxon>Coprobacillaceae</taxon>
        <taxon>Thomasclavelia</taxon>
    </lineage>
</organism>
<evidence type="ECO:0000313" key="2">
    <source>
        <dbReference type="EMBL" id="MBS5589070.1"/>
    </source>
</evidence>
<dbReference type="InterPro" id="IPR035985">
    <property type="entry name" value="Ubiquitin-activating_enz"/>
</dbReference>
<dbReference type="EMBL" id="JAGZCC010000078">
    <property type="protein sequence ID" value="MBS5589070.1"/>
    <property type="molecule type" value="Genomic_DNA"/>
</dbReference>
<evidence type="ECO:0000313" key="3">
    <source>
        <dbReference type="Proteomes" id="UP000751224"/>
    </source>
</evidence>
<dbReference type="RefSeq" id="WP_303888068.1">
    <property type="nucleotide sequence ID" value="NZ_JAGZCC010000078.1"/>
</dbReference>
<name>A0A943ERB9_9FIRM</name>
<keyword evidence="2" id="KW-0808">Transferase</keyword>
<gene>
    <name evidence="2" type="ORF">KHX14_09765</name>
</gene>
<feature type="domain" description="THIF-type NAD/FAD binding fold" evidence="1">
    <location>
        <begin position="6"/>
        <end position="175"/>
    </location>
</feature>
<accession>A0A943ERB9</accession>
<protein>
    <submittedName>
        <fullName evidence="2">ThiF family adenylyltransferase</fullName>
    </submittedName>
</protein>
<evidence type="ECO:0000259" key="1">
    <source>
        <dbReference type="Pfam" id="PF00899"/>
    </source>
</evidence>
<dbReference type="CDD" id="cd01483">
    <property type="entry name" value="E1_enzyme_family"/>
    <property type="match status" value="1"/>
</dbReference>
<dbReference type="Gene3D" id="3.40.50.720">
    <property type="entry name" value="NAD(P)-binding Rossmann-like Domain"/>
    <property type="match status" value="1"/>
</dbReference>
<dbReference type="InterPro" id="IPR000594">
    <property type="entry name" value="ThiF_NAD_FAD-bd"/>
</dbReference>
<dbReference type="Proteomes" id="UP000751224">
    <property type="component" value="Unassembled WGS sequence"/>
</dbReference>
<comment type="caution">
    <text evidence="2">The sequence shown here is derived from an EMBL/GenBank/DDBJ whole genome shotgun (WGS) entry which is preliminary data.</text>
</comment>
<dbReference type="SUPFAM" id="SSF69572">
    <property type="entry name" value="Activating enzymes of the ubiquitin-like proteins"/>
    <property type="match status" value="1"/>
</dbReference>
<dbReference type="AlphaFoldDB" id="A0A943ERB9"/>
<sequence length="221" mass="25166">MRYMFYIVGVGGTGSLLARDLPKLLTDTRNRMCLIDGDVVEKKNIVRQGYQQQDVGDNKAVALSRKINSLYDTNCIFMDQYINDENLINLIKSYKAYIPVILGCVDNDKTRKIIEKVINDKDLKYCYYIDSANSEYEGNVYTVSKKQGVITGKLRSQVYKLDEDKHPDEVSCQDQAANGNIQYLVTNAKMAVAVLEHCHALLKSGYKEGVQVVKRFETVFY</sequence>
<reference evidence="2" key="1">
    <citation type="submission" date="2021-02" db="EMBL/GenBank/DDBJ databases">
        <title>Infant gut strain persistence is associated with maternal origin, phylogeny, and functional potential including surface adhesion and iron acquisition.</title>
        <authorList>
            <person name="Lou Y.C."/>
        </authorList>
    </citation>
    <scope>NUCLEOTIDE SEQUENCE</scope>
    <source>
        <strain evidence="2">L3_108_000G1_dasL3_108_000G1_metabat.metabat.11</strain>
    </source>
</reference>
<dbReference type="GO" id="GO:0016779">
    <property type="term" value="F:nucleotidyltransferase activity"/>
    <property type="evidence" value="ECO:0007669"/>
    <property type="project" value="UniProtKB-KW"/>
</dbReference>